<protein>
    <submittedName>
        <fullName evidence="1">WalW protein</fullName>
    </submittedName>
</protein>
<proteinExistence type="predicted"/>
<comment type="caution">
    <text evidence="1">The sequence shown here is derived from an EMBL/GenBank/DDBJ whole genome shotgun (WGS) entry which is preliminary data.</text>
</comment>
<gene>
    <name evidence="1" type="ORF">A8V01_04740</name>
</gene>
<dbReference type="InterPro" id="IPR011330">
    <property type="entry name" value="Glyco_hydro/deAcase_b/a-brl"/>
</dbReference>
<dbReference type="Gene3D" id="3.20.20.370">
    <property type="entry name" value="Glycoside hydrolase/deacetylase"/>
    <property type="match status" value="1"/>
</dbReference>
<sequence length="333" mass="37251">MPAPNLLQPPGKQAYAQFRPDFGQRFIVTVDTEEEFDWSAPLDRDAHSVVTIPALRKFQQFCESFGVIPSYLIDWPVADCLHAPDAIGDAVSAGRAEVGVQLHPWVSPPFAEDVNEYNSYAGNLPFELEREKLLKLQNRIESAFGVPPRSYRAGRYGLGPRTAEILMECGITVDTSVRARFDYSGTGGPNYREHPLRPYWADAEHRLLELPLTTVYWGPLRQMGNVIYPHLWRAPTMRGVLARAGLLERIPLTPEGITTEEALRGVDIAIDEGLPVLVFSFHSPSLAAGHTPYVRSKADLDALYDWWRTLFAHLAKRGIRSTSVDEIVNSVQG</sequence>
<dbReference type="Proteomes" id="UP000236327">
    <property type="component" value="Unassembled WGS sequence"/>
</dbReference>
<name>A0A2K2G269_9SPHN</name>
<dbReference type="OrthoDB" id="9771584at2"/>
<dbReference type="RefSeq" id="WP_103095790.1">
    <property type="nucleotide sequence ID" value="NZ_LYMM01000029.1"/>
</dbReference>
<evidence type="ECO:0000313" key="1">
    <source>
        <dbReference type="EMBL" id="PNU05127.1"/>
    </source>
</evidence>
<dbReference type="AlphaFoldDB" id="A0A2K2G269"/>
<accession>A0A2K2G269</accession>
<dbReference type="SUPFAM" id="SSF88713">
    <property type="entry name" value="Glycoside hydrolase/deacetylase"/>
    <property type="match status" value="1"/>
</dbReference>
<evidence type="ECO:0000313" key="2">
    <source>
        <dbReference type="Proteomes" id="UP000236327"/>
    </source>
</evidence>
<reference evidence="1 2" key="1">
    <citation type="submission" date="2016-05" db="EMBL/GenBank/DDBJ databases">
        <title>Complete genome sequence of Novosphingobium guangzhouense SA925(T).</title>
        <authorList>
            <person name="Sha S."/>
        </authorList>
    </citation>
    <scope>NUCLEOTIDE SEQUENCE [LARGE SCALE GENOMIC DNA]</scope>
    <source>
        <strain evidence="1 2">SA925</strain>
    </source>
</reference>
<keyword evidence="2" id="KW-1185">Reference proteome</keyword>
<dbReference type="CDD" id="cd10935">
    <property type="entry name" value="CE4_WalW"/>
    <property type="match status" value="1"/>
</dbReference>
<dbReference type="EMBL" id="LYMM01000029">
    <property type="protein sequence ID" value="PNU05127.1"/>
    <property type="molecule type" value="Genomic_DNA"/>
</dbReference>
<organism evidence="1 2">
    <name type="scientific">Novosphingobium guangzhouense</name>
    <dbReference type="NCBI Taxonomy" id="1850347"/>
    <lineage>
        <taxon>Bacteria</taxon>
        <taxon>Pseudomonadati</taxon>
        <taxon>Pseudomonadota</taxon>
        <taxon>Alphaproteobacteria</taxon>
        <taxon>Sphingomonadales</taxon>
        <taxon>Sphingomonadaceae</taxon>
        <taxon>Novosphingobium</taxon>
    </lineage>
</organism>
<dbReference type="GO" id="GO:0005975">
    <property type="term" value="P:carbohydrate metabolic process"/>
    <property type="evidence" value="ECO:0007669"/>
    <property type="project" value="InterPro"/>
</dbReference>